<feature type="transmembrane region" description="Helical" evidence="19">
    <location>
        <begin position="254"/>
        <end position="273"/>
    </location>
</feature>
<evidence type="ECO:0000256" key="16">
    <source>
        <dbReference type="ARBA" id="ARBA00023136"/>
    </source>
</evidence>
<evidence type="ECO:0000256" key="17">
    <source>
        <dbReference type="PIRSR" id="PIRSR038885-1"/>
    </source>
</evidence>
<feature type="binding site" evidence="17">
    <location>
        <position position="193"/>
    </location>
    <ligand>
        <name>a ubiquinone</name>
        <dbReference type="ChEBI" id="CHEBI:16389"/>
    </ligand>
</feature>
<dbReference type="Pfam" id="PF00033">
    <property type="entry name" value="Cytochrome_B"/>
    <property type="match status" value="1"/>
</dbReference>
<dbReference type="EMBL" id="GQ222414">
    <property type="protein sequence ID" value="ACS15267.1"/>
    <property type="molecule type" value="Genomic_DNA"/>
</dbReference>
<sequence>MFMMNISMKNYYMPMPSNIYYWWNLGFLLGMCLMFQIITGLFLSMFYENNMINSFESINHIERNINLGWLIRSIHANGASLFFVLIYLHIGRGLYFKSFYMTTVWISGTIILLLLFMTAFLGYVLPWGQMSFWGATVITNLLSSIPYVGNMITIWIWGNFSVNKATLMRFFTLHFLLPFLMTFMIIIHIIFLHKNSSNNPLGSNKFMDKIPFHPYFSSKDLLSLMVVLVMMLMIISIFPNMLMDPDNFSPANPMMTPIHIQPEWYFLFAYAILRSIPNKLGGVIALLMSILILMFLPMFYMNNNSMKHNMMNNFIFKIIFIIWIMNFMFLTLMGSMPIEFPYEIITQISSMMYFIFYIIFYI</sequence>
<dbReference type="PANTHER" id="PTHR19271:SF16">
    <property type="entry name" value="CYTOCHROME B"/>
    <property type="match status" value="1"/>
</dbReference>
<keyword evidence="6 18" id="KW-0349">Heme</keyword>
<comment type="function">
    <text evidence="1 19">Component of the ubiquinol-cytochrome c reductase complex (complex III or cytochrome b-c1 complex) that is part of the mitochondrial respiratory chain. The b-c1 complex mediates electron transfer from ubiquinol to cytochrome c. Contributes to the generation of a proton gradient across the mitochondrial membrane that is then used for ATP synthesis.</text>
</comment>
<gene>
    <name evidence="22" type="primary">CYTB</name>
</gene>
<dbReference type="InterPro" id="IPR005798">
    <property type="entry name" value="Cyt_b/b6_C"/>
</dbReference>
<organism evidence="22">
    <name type="scientific">Phytoseiulus persimilis</name>
    <name type="common">Red spider mite</name>
    <dbReference type="NCBI Taxonomy" id="44414"/>
    <lineage>
        <taxon>Eukaryota</taxon>
        <taxon>Metazoa</taxon>
        <taxon>Ecdysozoa</taxon>
        <taxon>Arthropoda</taxon>
        <taxon>Chelicerata</taxon>
        <taxon>Arachnida</taxon>
        <taxon>Acari</taxon>
        <taxon>Parasitiformes</taxon>
        <taxon>Mesostigmata</taxon>
        <taxon>Gamasina</taxon>
        <taxon>Phytoseioidea</taxon>
        <taxon>Phytoseiidae</taxon>
        <taxon>Amblyseiinae</taxon>
        <taxon>Phytoseiulus</taxon>
    </lineage>
</organism>
<evidence type="ECO:0000313" key="22">
    <source>
        <dbReference type="EMBL" id="ACS15267.1"/>
    </source>
</evidence>
<feature type="domain" description="Cytochrome b/b6 C-terminal region profile" evidence="21">
    <location>
        <begin position="202"/>
        <end position="362"/>
    </location>
</feature>
<feature type="transmembrane region" description="Helical" evidence="19">
    <location>
        <begin position="100"/>
        <end position="125"/>
    </location>
</feature>
<geneLocation type="mitochondrion" evidence="22"/>
<dbReference type="InterPro" id="IPR027387">
    <property type="entry name" value="Cytb/b6-like_sf"/>
</dbReference>
<comment type="cofactor">
    <cofactor evidence="18">
        <name>heme</name>
        <dbReference type="ChEBI" id="CHEBI:30413"/>
    </cofactor>
    <text evidence="18">Binds 2 heme groups non-covalently.</text>
</comment>
<feature type="transmembrane region" description="Helical" evidence="19">
    <location>
        <begin position="314"/>
        <end position="338"/>
    </location>
</feature>
<keyword evidence="13 18" id="KW-0408">Iron</keyword>
<feature type="transmembrane region" description="Helical" evidence="19">
    <location>
        <begin position="221"/>
        <end position="242"/>
    </location>
</feature>
<evidence type="ECO:0000256" key="15">
    <source>
        <dbReference type="ARBA" id="ARBA00023128"/>
    </source>
</evidence>
<evidence type="ECO:0000256" key="14">
    <source>
        <dbReference type="ARBA" id="ARBA00023075"/>
    </source>
</evidence>
<dbReference type="InterPro" id="IPR036150">
    <property type="entry name" value="Cyt_b/b6_C_sf"/>
</dbReference>
<reference evidence="22" key="1">
    <citation type="journal article" date="2010" name="Genome">
        <title>Mitochondrial genome analysis of the predatory mite Phytoseiulus persimilis and a revisit of the Metaseiulus occidentalis mitochondrial genome.</title>
        <authorList>
            <person name="Dermauw W."/>
            <person name="Vanholme B."/>
            <person name="Tirry L."/>
            <person name="Van Leeuwen T."/>
        </authorList>
    </citation>
    <scope>NUCLEOTIDE SEQUENCE</scope>
</reference>
<evidence type="ECO:0000259" key="20">
    <source>
        <dbReference type="PROSITE" id="PS51002"/>
    </source>
</evidence>
<name>D5HKW0_PHYPM</name>
<evidence type="ECO:0000256" key="9">
    <source>
        <dbReference type="ARBA" id="ARBA00022723"/>
    </source>
</evidence>
<keyword evidence="10" id="KW-0999">Mitochondrion inner membrane</keyword>
<keyword evidence="8 19" id="KW-0812">Transmembrane</keyword>
<feature type="transmembrane region" description="Helical" evidence="19">
    <location>
        <begin position="67"/>
        <end position="88"/>
    </location>
</feature>
<evidence type="ECO:0000256" key="18">
    <source>
        <dbReference type="PIRSR" id="PIRSR038885-2"/>
    </source>
</evidence>
<evidence type="ECO:0000256" key="8">
    <source>
        <dbReference type="ARBA" id="ARBA00022692"/>
    </source>
</evidence>
<dbReference type="GO" id="GO:0005743">
    <property type="term" value="C:mitochondrial inner membrane"/>
    <property type="evidence" value="ECO:0007669"/>
    <property type="project" value="UniProtKB-SubCell"/>
</dbReference>
<feature type="domain" description="Cytochrome b/b6 N-terminal region profile" evidence="20">
    <location>
        <begin position="1"/>
        <end position="201"/>
    </location>
</feature>
<evidence type="ECO:0000256" key="19">
    <source>
        <dbReference type="RuleBase" id="RU362117"/>
    </source>
</evidence>
<keyword evidence="12 19" id="KW-1133">Transmembrane helix</keyword>
<evidence type="ECO:0000256" key="10">
    <source>
        <dbReference type="ARBA" id="ARBA00022792"/>
    </source>
</evidence>
<dbReference type="AlphaFoldDB" id="D5HKW0"/>
<keyword evidence="9 18" id="KW-0479">Metal-binding</keyword>
<keyword evidence="16 19" id="KW-0472">Membrane</keyword>
<comment type="subunit">
    <text evidence="3">The main subunits of complex b-c1 are: cytochrome b, cytochrome c1 and the Rieske protein.</text>
</comment>
<dbReference type="PANTHER" id="PTHR19271">
    <property type="entry name" value="CYTOCHROME B"/>
    <property type="match status" value="1"/>
</dbReference>
<comment type="subcellular location">
    <subcellularLocation>
        <location evidence="2">Mitochondrion inner membrane</location>
        <topology evidence="2">Multi-pass membrane protein</topology>
    </subcellularLocation>
</comment>
<comment type="cofactor">
    <cofactor evidence="19">
        <name>heme b</name>
        <dbReference type="ChEBI" id="CHEBI:60344"/>
    </cofactor>
    <text evidence="19">Binds 2 heme groups non-covalently.</text>
</comment>
<evidence type="ECO:0000259" key="21">
    <source>
        <dbReference type="PROSITE" id="PS51003"/>
    </source>
</evidence>
<dbReference type="InterPro" id="IPR016174">
    <property type="entry name" value="Di-haem_cyt_TM"/>
</dbReference>
<keyword evidence="11 19" id="KW-0249">Electron transport</keyword>
<feature type="transmembrane region" description="Helical" evidence="19">
    <location>
        <begin position="21"/>
        <end position="47"/>
    </location>
</feature>
<evidence type="ECO:0000256" key="6">
    <source>
        <dbReference type="ARBA" id="ARBA00022617"/>
    </source>
</evidence>
<comment type="similarity">
    <text evidence="19">Belongs to the cytochrome b family.</text>
</comment>
<evidence type="ECO:0000256" key="13">
    <source>
        <dbReference type="ARBA" id="ARBA00023004"/>
    </source>
</evidence>
<feature type="binding site" description="axial binding residue" evidence="18">
    <location>
        <position position="188"/>
    </location>
    <ligand>
        <name>heme b</name>
        <dbReference type="ChEBI" id="CHEBI:60344"/>
        <label>b566</label>
    </ligand>
    <ligandPart>
        <name>Fe</name>
        <dbReference type="ChEBI" id="CHEBI:18248"/>
    </ligandPart>
</feature>
<dbReference type="InterPro" id="IPR005797">
    <property type="entry name" value="Cyt_b/b6_N"/>
</dbReference>
<evidence type="ECO:0000256" key="11">
    <source>
        <dbReference type="ARBA" id="ARBA00022982"/>
    </source>
</evidence>
<keyword evidence="7 19" id="KW-0679">Respiratory chain</keyword>
<evidence type="ECO:0000256" key="3">
    <source>
        <dbReference type="ARBA" id="ARBA00011649"/>
    </source>
</evidence>
<dbReference type="SUPFAM" id="SSF81342">
    <property type="entry name" value="Transmembrane di-heme cytochromes"/>
    <property type="match status" value="1"/>
</dbReference>
<feature type="transmembrane region" description="Helical" evidence="19">
    <location>
        <begin position="279"/>
        <end position="302"/>
    </location>
</feature>
<dbReference type="PIRSF" id="PIRSF038885">
    <property type="entry name" value="COB"/>
    <property type="match status" value="1"/>
</dbReference>
<keyword evidence="14" id="KW-0830">Ubiquinone</keyword>
<accession>D5HKW0</accession>
<dbReference type="InterPro" id="IPR048259">
    <property type="entry name" value="Cytochrome_b_N_euk/bac"/>
</dbReference>
<feature type="transmembrane region" description="Helical" evidence="19">
    <location>
        <begin position="131"/>
        <end position="158"/>
    </location>
</feature>
<protein>
    <recommendedName>
        <fullName evidence="4 19">Cytochrome b</fullName>
    </recommendedName>
</protein>
<dbReference type="GO" id="GO:0046872">
    <property type="term" value="F:metal ion binding"/>
    <property type="evidence" value="ECO:0007669"/>
    <property type="project" value="UniProtKB-UniRule"/>
</dbReference>
<feature type="transmembrane region" description="Helical" evidence="19">
    <location>
        <begin position="344"/>
        <end position="361"/>
    </location>
</feature>
<keyword evidence="5 19" id="KW-0813">Transport</keyword>
<dbReference type="GO" id="GO:0045275">
    <property type="term" value="C:respiratory chain complex III"/>
    <property type="evidence" value="ECO:0007669"/>
    <property type="project" value="InterPro"/>
</dbReference>
<evidence type="ECO:0000256" key="5">
    <source>
        <dbReference type="ARBA" id="ARBA00022448"/>
    </source>
</evidence>
<evidence type="ECO:0000256" key="4">
    <source>
        <dbReference type="ARBA" id="ARBA00013531"/>
    </source>
</evidence>
<proteinExistence type="inferred from homology"/>
<dbReference type="Gene3D" id="1.20.810.10">
    <property type="entry name" value="Cytochrome Bc1 Complex, Chain C"/>
    <property type="match status" value="1"/>
</dbReference>
<dbReference type="Pfam" id="PF00032">
    <property type="entry name" value="Cytochrom_B_C"/>
    <property type="match status" value="1"/>
</dbReference>
<dbReference type="CDD" id="cd00284">
    <property type="entry name" value="Cytochrome_b_N"/>
    <property type="match status" value="1"/>
</dbReference>
<feature type="binding site" description="axial binding residue" evidence="18">
    <location>
        <position position="174"/>
    </location>
    <ligand>
        <name>heme b</name>
        <dbReference type="ChEBI" id="CHEBI:60344"/>
        <label>b562</label>
    </ligand>
    <ligandPart>
        <name>Fe</name>
        <dbReference type="ChEBI" id="CHEBI:18248"/>
    </ligandPart>
</feature>
<dbReference type="SUPFAM" id="SSF81648">
    <property type="entry name" value="a domain/subunit of cytochrome bc1 complex (Ubiquinol-cytochrome c reductase)"/>
    <property type="match status" value="1"/>
</dbReference>
<evidence type="ECO:0000256" key="7">
    <source>
        <dbReference type="ARBA" id="ARBA00022660"/>
    </source>
</evidence>
<dbReference type="PROSITE" id="PS51002">
    <property type="entry name" value="CYTB_NTER"/>
    <property type="match status" value="1"/>
</dbReference>
<keyword evidence="15 19" id="KW-0496">Mitochondrion</keyword>
<evidence type="ECO:0000256" key="1">
    <source>
        <dbReference type="ARBA" id="ARBA00002566"/>
    </source>
</evidence>
<dbReference type="GO" id="GO:0008121">
    <property type="term" value="F:quinol-cytochrome-c reductase activity"/>
    <property type="evidence" value="ECO:0007669"/>
    <property type="project" value="InterPro"/>
</dbReference>
<dbReference type="PROSITE" id="PS51003">
    <property type="entry name" value="CYTB_CTER"/>
    <property type="match status" value="1"/>
</dbReference>
<dbReference type="InterPro" id="IPR030689">
    <property type="entry name" value="Cytochrome_b"/>
</dbReference>
<dbReference type="GO" id="GO:0006122">
    <property type="term" value="P:mitochondrial electron transport, ubiquinol to cytochrome c"/>
    <property type="evidence" value="ECO:0007669"/>
    <property type="project" value="TreeGrafter"/>
</dbReference>
<feature type="transmembrane region" description="Helical" evidence="19">
    <location>
        <begin position="170"/>
        <end position="191"/>
    </location>
</feature>
<feature type="binding site" description="axial binding residue" evidence="18">
    <location>
        <position position="75"/>
    </location>
    <ligand>
        <name>heme b</name>
        <dbReference type="ChEBI" id="CHEBI:60344"/>
        <label>b562</label>
    </ligand>
    <ligandPart>
        <name>Fe</name>
        <dbReference type="ChEBI" id="CHEBI:18248"/>
    </ligandPart>
</feature>
<evidence type="ECO:0000256" key="2">
    <source>
        <dbReference type="ARBA" id="ARBA00004448"/>
    </source>
</evidence>
<feature type="binding site" description="axial binding residue" evidence="18">
    <location>
        <position position="89"/>
    </location>
    <ligand>
        <name>heme b</name>
        <dbReference type="ChEBI" id="CHEBI:60344"/>
        <label>b566</label>
    </ligand>
    <ligandPart>
        <name>Fe</name>
        <dbReference type="ChEBI" id="CHEBI:18248"/>
    </ligandPart>
</feature>
<evidence type="ECO:0000256" key="12">
    <source>
        <dbReference type="ARBA" id="ARBA00022989"/>
    </source>
</evidence>
<dbReference type="GO" id="GO:0016491">
    <property type="term" value="F:oxidoreductase activity"/>
    <property type="evidence" value="ECO:0007669"/>
    <property type="project" value="UniProtKB-UniRule"/>
</dbReference>